<dbReference type="PROSITE" id="PS51078">
    <property type="entry name" value="ICLR_ED"/>
    <property type="match status" value="1"/>
</dbReference>
<keyword evidence="2" id="KW-0238">DNA-binding</keyword>
<keyword evidence="1" id="KW-0805">Transcription regulation</keyword>
<dbReference type="InterPro" id="IPR029016">
    <property type="entry name" value="GAF-like_dom_sf"/>
</dbReference>
<dbReference type="Proteomes" id="UP000315388">
    <property type="component" value="Unassembled WGS sequence"/>
</dbReference>
<dbReference type="Pfam" id="PF09339">
    <property type="entry name" value="HTH_IclR"/>
    <property type="match status" value="1"/>
</dbReference>
<dbReference type="InterPro" id="IPR014757">
    <property type="entry name" value="Tscrpt_reg_IclR_C"/>
</dbReference>
<evidence type="ECO:0000313" key="7">
    <source>
        <dbReference type="Proteomes" id="UP000315388"/>
    </source>
</evidence>
<dbReference type="SUPFAM" id="SSF46785">
    <property type="entry name" value="Winged helix' DNA-binding domain"/>
    <property type="match status" value="1"/>
</dbReference>
<dbReference type="RefSeq" id="WP_140905983.1">
    <property type="nucleotide sequence ID" value="NZ_JBHTMD010000012.1"/>
</dbReference>
<evidence type="ECO:0000259" key="4">
    <source>
        <dbReference type="PROSITE" id="PS51077"/>
    </source>
</evidence>
<sequence length="273" mass="30030">MAIKQASEFSAVNKGAARYALLLECLSVNYPKPVSLAELARLAKLPKPSAFRLLKALQSVGFIAYDSQSEAYFLGARLMDIGVRSLSQNFARLAEPALLRLSETTDDTAFAVLAENDHMNCLRRITGSFPVRTLSLEEGDIWPLGIGAVGLALLAAHDDNYVDYYLKNYMPVLSRYSPIDESELRRRVVLTRETGIAVSQGDLLTGMSAIGVAIYYPDSKRPIGALSVAALSTRLDETRRNEIGQYLCSEARLITEALENSLKIAKVERAHED</sequence>
<dbReference type="PANTHER" id="PTHR30136:SF24">
    <property type="entry name" value="HTH-TYPE TRANSCRIPTIONAL REPRESSOR ALLR"/>
    <property type="match status" value="1"/>
</dbReference>
<protein>
    <submittedName>
        <fullName evidence="6">IclR family transcriptional regulator</fullName>
    </submittedName>
</protein>
<evidence type="ECO:0000256" key="3">
    <source>
        <dbReference type="ARBA" id="ARBA00023163"/>
    </source>
</evidence>
<dbReference type="AlphaFoldDB" id="A0A502BLT6"/>
<dbReference type="GO" id="GO:0045892">
    <property type="term" value="P:negative regulation of DNA-templated transcription"/>
    <property type="evidence" value="ECO:0007669"/>
    <property type="project" value="TreeGrafter"/>
</dbReference>
<gene>
    <name evidence="6" type="ORF">FHY56_15090</name>
</gene>
<dbReference type="Pfam" id="PF01614">
    <property type="entry name" value="IclR_C"/>
    <property type="match status" value="1"/>
</dbReference>
<dbReference type="GO" id="GO:0003677">
    <property type="term" value="F:DNA binding"/>
    <property type="evidence" value="ECO:0007669"/>
    <property type="project" value="UniProtKB-KW"/>
</dbReference>
<dbReference type="SMART" id="SM00346">
    <property type="entry name" value="HTH_ICLR"/>
    <property type="match status" value="1"/>
</dbReference>
<dbReference type="OrthoDB" id="9807558at2"/>
<dbReference type="Gene3D" id="3.30.450.40">
    <property type="match status" value="1"/>
</dbReference>
<comment type="caution">
    <text evidence="6">The sequence shown here is derived from an EMBL/GenBank/DDBJ whole genome shotgun (WGS) entry which is preliminary data.</text>
</comment>
<dbReference type="InterPro" id="IPR036390">
    <property type="entry name" value="WH_DNA-bd_sf"/>
</dbReference>
<dbReference type="Gene3D" id="1.10.10.10">
    <property type="entry name" value="Winged helix-like DNA-binding domain superfamily/Winged helix DNA-binding domain"/>
    <property type="match status" value="1"/>
</dbReference>
<keyword evidence="7" id="KW-1185">Reference proteome</keyword>
<organism evidence="6 7">
    <name type="scientific">Brucella gallinifaecis</name>
    <dbReference type="NCBI Taxonomy" id="215590"/>
    <lineage>
        <taxon>Bacteria</taxon>
        <taxon>Pseudomonadati</taxon>
        <taxon>Pseudomonadota</taxon>
        <taxon>Alphaproteobacteria</taxon>
        <taxon>Hyphomicrobiales</taxon>
        <taxon>Brucellaceae</taxon>
        <taxon>Brucella/Ochrobactrum group</taxon>
        <taxon>Brucella</taxon>
    </lineage>
</organism>
<feature type="domain" description="HTH iclR-type" evidence="4">
    <location>
        <begin position="13"/>
        <end position="76"/>
    </location>
</feature>
<dbReference type="EMBL" id="VEWJ01000013">
    <property type="protein sequence ID" value="TPF74276.1"/>
    <property type="molecule type" value="Genomic_DNA"/>
</dbReference>
<dbReference type="GO" id="GO:0003700">
    <property type="term" value="F:DNA-binding transcription factor activity"/>
    <property type="evidence" value="ECO:0007669"/>
    <property type="project" value="TreeGrafter"/>
</dbReference>
<evidence type="ECO:0000256" key="2">
    <source>
        <dbReference type="ARBA" id="ARBA00023125"/>
    </source>
</evidence>
<dbReference type="PROSITE" id="PS51077">
    <property type="entry name" value="HTH_ICLR"/>
    <property type="match status" value="1"/>
</dbReference>
<name>A0A502BLT6_9HYPH</name>
<proteinExistence type="predicted"/>
<dbReference type="InterPro" id="IPR050707">
    <property type="entry name" value="HTH_MetabolicPath_Reg"/>
</dbReference>
<dbReference type="InterPro" id="IPR005471">
    <property type="entry name" value="Tscrpt_reg_IclR_N"/>
</dbReference>
<dbReference type="InterPro" id="IPR036388">
    <property type="entry name" value="WH-like_DNA-bd_sf"/>
</dbReference>
<feature type="domain" description="IclR-ED" evidence="5">
    <location>
        <begin position="77"/>
        <end position="260"/>
    </location>
</feature>
<accession>A0A502BLT6</accession>
<keyword evidence="3" id="KW-0804">Transcription</keyword>
<evidence type="ECO:0000313" key="6">
    <source>
        <dbReference type="EMBL" id="TPF74276.1"/>
    </source>
</evidence>
<dbReference type="SUPFAM" id="SSF55781">
    <property type="entry name" value="GAF domain-like"/>
    <property type="match status" value="1"/>
</dbReference>
<evidence type="ECO:0000256" key="1">
    <source>
        <dbReference type="ARBA" id="ARBA00023015"/>
    </source>
</evidence>
<dbReference type="PANTHER" id="PTHR30136">
    <property type="entry name" value="HELIX-TURN-HELIX TRANSCRIPTIONAL REGULATOR, ICLR FAMILY"/>
    <property type="match status" value="1"/>
</dbReference>
<evidence type="ECO:0000259" key="5">
    <source>
        <dbReference type="PROSITE" id="PS51078"/>
    </source>
</evidence>
<reference evidence="6 7" key="1">
    <citation type="journal article" date="2003" name="Int. J. Syst. Evol. Microbiol.">
        <title>Towards a standardized format for the description of a novel species (of an established genus): Ochrobactrum gallinifaecis sp. nov.</title>
        <authorList>
            <person name="Kampfer P."/>
            <person name="Buczolits S."/>
            <person name="Albrecht A."/>
            <person name="Busse H.J."/>
            <person name="Stackebrandt E."/>
        </authorList>
    </citation>
    <scope>NUCLEOTIDE SEQUENCE [LARGE SCALE GENOMIC DNA]</scope>
    <source>
        <strain evidence="6 7">ISO 196</strain>
    </source>
</reference>